<protein>
    <submittedName>
        <fullName evidence="1">Uncharacterized protein</fullName>
    </submittedName>
</protein>
<name>X0UR73_9ZZZZ</name>
<gene>
    <name evidence="1" type="ORF">S01H1_40710</name>
</gene>
<feature type="non-terminal residue" evidence="1">
    <location>
        <position position="1"/>
    </location>
</feature>
<dbReference type="AlphaFoldDB" id="X0UR73"/>
<accession>X0UR73</accession>
<comment type="caution">
    <text evidence="1">The sequence shown here is derived from an EMBL/GenBank/DDBJ whole genome shotgun (WGS) entry which is preliminary data.</text>
</comment>
<organism evidence="1">
    <name type="scientific">marine sediment metagenome</name>
    <dbReference type="NCBI Taxonomy" id="412755"/>
    <lineage>
        <taxon>unclassified sequences</taxon>
        <taxon>metagenomes</taxon>
        <taxon>ecological metagenomes</taxon>
    </lineage>
</organism>
<evidence type="ECO:0000313" key="1">
    <source>
        <dbReference type="EMBL" id="GAG08200.1"/>
    </source>
</evidence>
<proteinExistence type="predicted"/>
<dbReference type="EMBL" id="BARS01025789">
    <property type="protein sequence ID" value="GAG08200.1"/>
    <property type="molecule type" value="Genomic_DNA"/>
</dbReference>
<dbReference type="SUPFAM" id="SSF54862">
    <property type="entry name" value="4Fe-4S ferredoxins"/>
    <property type="match status" value="1"/>
</dbReference>
<reference evidence="1" key="1">
    <citation type="journal article" date="2014" name="Front. Microbiol.">
        <title>High frequency of phylogenetically diverse reductive dehalogenase-homologous genes in deep subseafloor sedimentary metagenomes.</title>
        <authorList>
            <person name="Kawai M."/>
            <person name="Futagami T."/>
            <person name="Toyoda A."/>
            <person name="Takaki Y."/>
            <person name="Nishi S."/>
            <person name="Hori S."/>
            <person name="Arai W."/>
            <person name="Tsubouchi T."/>
            <person name="Morono Y."/>
            <person name="Uchiyama I."/>
            <person name="Ito T."/>
            <person name="Fujiyama A."/>
            <person name="Inagaki F."/>
            <person name="Takami H."/>
        </authorList>
    </citation>
    <scope>NUCLEOTIDE SEQUENCE</scope>
    <source>
        <strain evidence="1">Expedition CK06-06</strain>
    </source>
</reference>
<sequence>TVLRNNENKKIIMKIDETCDFCENEETPLCVKYCVFEARGIMK</sequence>